<gene>
    <name evidence="1" type="primary">HST3_3</name>
    <name evidence="1" type="ORF">DSO57_1025628</name>
</gene>
<proteinExistence type="predicted"/>
<name>A0ACC2UNE1_9FUNG</name>
<keyword evidence="1" id="KW-0456">Lyase</keyword>
<evidence type="ECO:0000313" key="2">
    <source>
        <dbReference type="Proteomes" id="UP001165960"/>
    </source>
</evidence>
<keyword evidence="2" id="KW-1185">Reference proteome</keyword>
<reference evidence="1" key="1">
    <citation type="submission" date="2022-04" db="EMBL/GenBank/DDBJ databases">
        <title>Genome of the entomopathogenic fungus Entomophthora muscae.</title>
        <authorList>
            <person name="Elya C."/>
            <person name="Lovett B.R."/>
            <person name="Lee E."/>
            <person name="Macias A.M."/>
            <person name="Hajek A.E."/>
            <person name="De Bivort B.L."/>
            <person name="Kasson M.T."/>
            <person name="De Fine Licht H.H."/>
            <person name="Stajich J.E."/>
        </authorList>
    </citation>
    <scope>NUCLEOTIDE SEQUENCE</scope>
    <source>
        <strain evidence="1">Berkeley</strain>
    </source>
</reference>
<dbReference type="EMBL" id="QTSX02000145">
    <property type="protein sequence ID" value="KAJ9088185.1"/>
    <property type="molecule type" value="Genomic_DNA"/>
</dbReference>
<comment type="caution">
    <text evidence="1">The sequence shown here is derived from an EMBL/GenBank/DDBJ whole genome shotgun (WGS) entry which is preliminary data.</text>
</comment>
<organism evidence="1 2">
    <name type="scientific">Entomophthora muscae</name>
    <dbReference type="NCBI Taxonomy" id="34485"/>
    <lineage>
        <taxon>Eukaryota</taxon>
        <taxon>Fungi</taxon>
        <taxon>Fungi incertae sedis</taxon>
        <taxon>Zoopagomycota</taxon>
        <taxon>Entomophthoromycotina</taxon>
        <taxon>Entomophthoromycetes</taxon>
        <taxon>Entomophthorales</taxon>
        <taxon>Entomophthoraceae</taxon>
        <taxon>Entomophthora</taxon>
    </lineage>
</organism>
<protein>
    <submittedName>
        <fullName evidence="1">NAD-dependent deacetylase hst3</fullName>
        <ecNumber evidence="1">4.4.1.36</ecNumber>
    </submittedName>
</protein>
<dbReference type="Proteomes" id="UP001165960">
    <property type="component" value="Unassembled WGS sequence"/>
</dbReference>
<evidence type="ECO:0000313" key="1">
    <source>
        <dbReference type="EMBL" id="KAJ9088185.1"/>
    </source>
</evidence>
<sequence>MIVTGAGISCSAGIPDFRSKAGLYNLLKAKNPGTVVRGQDLFDANLFRSPEATGIFYRFMGEFKDMIGNCKYTKTHSFIKRIHDSDKLLRCYTQNIDDLEVGLTLKTNLEPNPQHAQVVQLHGSMSRVVCTRAPMQHSYDFSSEFVAGFKNGEAPDCPACIDIQQQRASSGKRTNSSGTLRPDIVLYNEPHPMGEVIGKLQCHDLRKRPDFLLIMGTSLKIPGCKKLVKEAAKIVHNFKHGKVVFVNLSDVGSSEWDGVIDYHFQCKTDSWVDKVESLFLKFYKPKAVPRTLPRSASATILRKPDILDIEPYSSPLLTSSPSPSLTLNLNSDQINLLDPESSPLSGQSPGFHSLATPTKLPPMARTVLPRSSSARPSLSRGRSFSRSIRPIEDLDYDSASTRASDYSTDDELYSNVDVIAQDAKPLILTPTASNLQKERVIIDIETPFQVKRRSRIMHNANKASLATSLPKEAAKGPSKGSRLGKRLIPPKADRPGARPVQTQAPVKPKPLTKVTPLKTNPTSTDVLQKANPSTVITQTSKSRAPTRNKTISNVSTSTYSLRPRKLLKTDEKAPVKTAVRATARRA</sequence>
<dbReference type="EC" id="4.4.1.36" evidence="1"/>
<accession>A0ACC2UNE1</accession>